<evidence type="ECO:0000256" key="5">
    <source>
        <dbReference type="ARBA" id="ARBA00022984"/>
    </source>
</evidence>
<keyword evidence="3" id="KW-0808">Transferase</keyword>
<dbReference type="Pfam" id="PF01471">
    <property type="entry name" value="PG_binding_1"/>
    <property type="match status" value="1"/>
</dbReference>
<dbReference type="GO" id="GO:0016740">
    <property type="term" value="F:transferase activity"/>
    <property type="evidence" value="ECO:0007669"/>
    <property type="project" value="UniProtKB-KW"/>
</dbReference>
<feature type="region of interest" description="Disordered" evidence="8">
    <location>
        <begin position="130"/>
        <end position="180"/>
    </location>
</feature>
<feature type="compositionally biased region" description="Low complexity" evidence="8">
    <location>
        <begin position="130"/>
        <end position="160"/>
    </location>
</feature>
<dbReference type="PANTHER" id="PTHR30582">
    <property type="entry name" value="L,D-TRANSPEPTIDASE"/>
    <property type="match status" value="1"/>
</dbReference>
<evidence type="ECO:0000256" key="7">
    <source>
        <dbReference type="PROSITE-ProRule" id="PRU01373"/>
    </source>
</evidence>
<evidence type="ECO:0000256" key="6">
    <source>
        <dbReference type="ARBA" id="ARBA00023316"/>
    </source>
</evidence>
<feature type="compositionally biased region" description="Pro residues" evidence="8">
    <location>
        <begin position="161"/>
        <end position="177"/>
    </location>
</feature>
<dbReference type="InterPro" id="IPR005490">
    <property type="entry name" value="LD_TPept_cat_dom"/>
</dbReference>
<accession>A0A931MXB3</accession>
<sequence>MALRTLRPPAGSAILTRTAIGLVLLCDLAAAQEFALPRPRSGALPQPAPTAVQASPQAFDDIVTGAIDRHTPPRPRVTVSPPAPAGVGEATASPAIVVPTESIPGLDATPGATEAVLPGAIPPASAALEPAQPAALAPPAATAPQPSTATYSPAESLPATDAPPPVEAAPAPGPLQAPAPVAAQSIDPRSFAASANQTGLMPGLRGDQRDPAIARLQVLLDRAGVSPGVIDGLIGSNVAKAVAAFQTIRGLPVDGLVTQQLLTALEDLGGPPAFVDYVITEADAAGPFYGEIPKDYAELAQLPTLGWRNPAEALAEAFHMDEGFLRWLNPGADFFVAGTVITVTDPGRRVRTPVAHIVADKARKQVFGYGYDGALVVAYPATIGSTSLPSPTGIHAVRAVATDPEYWYRPDVNFVQGNNTKALRLAPGPNNPVGTVWIGLDKPTYGIHGTPEPSRIDKTSSHGCLRLTNWDARELVHLVKPGVTVEFLDPNMTVATEEAPPTALSEGAVLPQ</sequence>
<evidence type="ECO:0000256" key="2">
    <source>
        <dbReference type="ARBA" id="ARBA00005992"/>
    </source>
</evidence>
<evidence type="ECO:0000256" key="3">
    <source>
        <dbReference type="ARBA" id="ARBA00022679"/>
    </source>
</evidence>
<dbReference type="AlphaFoldDB" id="A0A931MXB3"/>
<reference evidence="10" key="1">
    <citation type="submission" date="2020-12" db="EMBL/GenBank/DDBJ databases">
        <title>Methylobrevis albus sp. nov., isolated from fresh water lack sediment.</title>
        <authorList>
            <person name="Zou Q."/>
        </authorList>
    </citation>
    <scope>NUCLEOTIDE SEQUENCE</scope>
    <source>
        <strain evidence="10">L22</strain>
    </source>
</reference>
<keyword evidence="11" id="KW-1185">Reference proteome</keyword>
<dbReference type="Pfam" id="PF03734">
    <property type="entry name" value="YkuD"/>
    <property type="match status" value="1"/>
</dbReference>
<feature type="active site" description="Proton donor/acceptor" evidence="7">
    <location>
        <position position="448"/>
    </location>
</feature>
<dbReference type="InterPro" id="IPR050979">
    <property type="entry name" value="LD-transpeptidase"/>
</dbReference>
<organism evidence="10 11">
    <name type="scientific">Methylobrevis albus</name>
    <dbReference type="NCBI Taxonomy" id="2793297"/>
    <lineage>
        <taxon>Bacteria</taxon>
        <taxon>Pseudomonadati</taxon>
        <taxon>Pseudomonadota</taxon>
        <taxon>Alphaproteobacteria</taxon>
        <taxon>Hyphomicrobiales</taxon>
        <taxon>Pleomorphomonadaceae</taxon>
        <taxon>Methylobrevis</taxon>
    </lineage>
</organism>
<proteinExistence type="inferred from homology"/>
<dbReference type="Proteomes" id="UP000631694">
    <property type="component" value="Unassembled WGS sequence"/>
</dbReference>
<dbReference type="PANTHER" id="PTHR30582:SF30">
    <property type="entry name" value="BLR4375 PROTEIN"/>
    <property type="match status" value="1"/>
</dbReference>
<comment type="similarity">
    <text evidence="2">Belongs to the YkuD family.</text>
</comment>
<dbReference type="InterPro" id="IPR038063">
    <property type="entry name" value="Transpep_catalytic_dom"/>
</dbReference>
<evidence type="ECO:0000256" key="8">
    <source>
        <dbReference type="SAM" id="MobiDB-lite"/>
    </source>
</evidence>
<dbReference type="SUPFAM" id="SSF47090">
    <property type="entry name" value="PGBD-like"/>
    <property type="match status" value="1"/>
</dbReference>
<dbReference type="InterPro" id="IPR036365">
    <property type="entry name" value="PGBD-like_sf"/>
</dbReference>
<comment type="pathway">
    <text evidence="1 7">Cell wall biogenesis; peptidoglycan biosynthesis.</text>
</comment>
<dbReference type="SUPFAM" id="SSF141523">
    <property type="entry name" value="L,D-transpeptidase catalytic domain-like"/>
    <property type="match status" value="1"/>
</dbReference>
<protein>
    <submittedName>
        <fullName evidence="10">Murein L,D-transpeptidase</fullName>
    </submittedName>
</protein>
<keyword evidence="6 7" id="KW-0961">Cell wall biogenesis/degradation</keyword>
<dbReference type="GO" id="GO:0071555">
    <property type="term" value="P:cell wall organization"/>
    <property type="evidence" value="ECO:0007669"/>
    <property type="project" value="UniProtKB-UniRule"/>
</dbReference>
<dbReference type="GO" id="GO:0071972">
    <property type="term" value="F:peptidoglycan L,D-transpeptidase activity"/>
    <property type="evidence" value="ECO:0007669"/>
    <property type="project" value="TreeGrafter"/>
</dbReference>
<evidence type="ECO:0000256" key="4">
    <source>
        <dbReference type="ARBA" id="ARBA00022960"/>
    </source>
</evidence>
<keyword evidence="5 7" id="KW-0573">Peptidoglycan synthesis</keyword>
<dbReference type="InterPro" id="IPR002477">
    <property type="entry name" value="Peptidoglycan-bd-like"/>
</dbReference>
<dbReference type="Gene3D" id="2.40.440.10">
    <property type="entry name" value="L,D-transpeptidase catalytic domain-like"/>
    <property type="match status" value="1"/>
</dbReference>
<evidence type="ECO:0000313" key="11">
    <source>
        <dbReference type="Proteomes" id="UP000631694"/>
    </source>
</evidence>
<dbReference type="CDD" id="cd16913">
    <property type="entry name" value="YkuD_like"/>
    <property type="match status" value="1"/>
</dbReference>
<evidence type="ECO:0000256" key="1">
    <source>
        <dbReference type="ARBA" id="ARBA00004752"/>
    </source>
</evidence>
<feature type="active site" description="Nucleophile" evidence="7">
    <location>
        <position position="464"/>
    </location>
</feature>
<dbReference type="GO" id="GO:0018104">
    <property type="term" value="P:peptidoglycan-protein cross-linking"/>
    <property type="evidence" value="ECO:0007669"/>
    <property type="project" value="TreeGrafter"/>
</dbReference>
<dbReference type="Gene3D" id="1.10.101.10">
    <property type="entry name" value="PGBD-like superfamily/PGBD"/>
    <property type="match status" value="1"/>
</dbReference>
<evidence type="ECO:0000259" key="9">
    <source>
        <dbReference type="PROSITE" id="PS52029"/>
    </source>
</evidence>
<dbReference type="GO" id="GO:0008360">
    <property type="term" value="P:regulation of cell shape"/>
    <property type="evidence" value="ECO:0007669"/>
    <property type="project" value="UniProtKB-UniRule"/>
</dbReference>
<dbReference type="RefSeq" id="WP_197309688.1">
    <property type="nucleotide sequence ID" value="NZ_JADZLT010000039.1"/>
</dbReference>
<dbReference type="GO" id="GO:0005576">
    <property type="term" value="C:extracellular region"/>
    <property type="evidence" value="ECO:0007669"/>
    <property type="project" value="TreeGrafter"/>
</dbReference>
<gene>
    <name evidence="10" type="ORF">I5731_02025</name>
</gene>
<comment type="caution">
    <text evidence="10">The sequence shown here is derived from an EMBL/GenBank/DDBJ whole genome shotgun (WGS) entry which is preliminary data.</text>
</comment>
<dbReference type="PROSITE" id="PS52029">
    <property type="entry name" value="LD_TPASE"/>
    <property type="match status" value="1"/>
</dbReference>
<evidence type="ECO:0000313" key="10">
    <source>
        <dbReference type="EMBL" id="MBH0236590.1"/>
    </source>
</evidence>
<name>A0A931MXB3_9HYPH</name>
<keyword evidence="4 7" id="KW-0133">Cell shape</keyword>
<dbReference type="InterPro" id="IPR036366">
    <property type="entry name" value="PGBDSf"/>
</dbReference>
<dbReference type="EMBL" id="JADZLT010000039">
    <property type="protein sequence ID" value="MBH0236590.1"/>
    <property type="molecule type" value="Genomic_DNA"/>
</dbReference>
<feature type="domain" description="L,D-TPase catalytic" evidence="9">
    <location>
        <begin position="355"/>
        <end position="488"/>
    </location>
</feature>